<evidence type="ECO:0000313" key="2">
    <source>
        <dbReference type="EMBL" id="SGY39940.1"/>
    </source>
</evidence>
<gene>
    <name evidence="2" type="primary">BQ5605_C003g02298</name>
    <name evidence="2" type="ORF">BQ5605_C003G02298</name>
</gene>
<evidence type="ECO:0000313" key="3">
    <source>
        <dbReference type="Proteomes" id="UP000249464"/>
    </source>
</evidence>
<protein>
    <submittedName>
        <fullName evidence="2">BQ5605_C003g02298 protein</fullName>
    </submittedName>
</protein>
<proteinExistence type="predicted"/>
<feature type="region of interest" description="Disordered" evidence="1">
    <location>
        <begin position="403"/>
        <end position="423"/>
    </location>
</feature>
<reference evidence="2 3" key="1">
    <citation type="submission" date="2016-11" db="EMBL/GenBank/DDBJ databases">
        <authorList>
            <person name="Jaros S."/>
            <person name="Januszkiewicz K."/>
            <person name="Wedrychowicz H."/>
        </authorList>
    </citation>
    <scope>NUCLEOTIDE SEQUENCE [LARGE SCALE GENOMIC DNA]</scope>
</reference>
<accession>A0A2X0M167</accession>
<dbReference type="EMBL" id="FQNC01000042">
    <property type="protein sequence ID" value="SGY39940.1"/>
    <property type="molecule type" value="Genomic_DNA"/>
</dbReference>
<name>A0A2X0M167_9BASI</name>
<dbReference type="AlphaFoldDB" id="A0A2X0M167"/>
<evidence type="ECO:0000256" key="1">
    <source>
        <dbReference type="SAM" id="MobiDB-lite"/>
    </source>
</evidence>
<dbReference type="Proteomes" id="UP000249464">
    <property type="component" value="Unassembled WGS sequence"/>
</dbReference>
<keyword evidence="3" id="KW-1185">Reference proteome</keyword>
<organism evidence="2 3">
    <name type="scientific">Microbotryum silenes-dioicae</name>
    <dbReference type="NCBI Taxonomy" id="796604"/>
    <lineage>
        <taxon>Eukaryota</taxon>
        <taxon>Fungi</taxon>
        <taxon>Dikarya</taxon>
        <taxon>Basidiomycota</taxon>
        <taxon>Pucciniomycotina</taxon>
        <taxon>Microbotryomycetes</taxon>
        <taxon>Microbotryales</taxon>
        <taxon>Microbotryaceae</taxon>
        <taxon>Microbotryum</taxon>
    </lineage>
</organism>
<sequence length="551" mass="59046">MASLGGIRDLYERAKTVTTHRRSDSPAPFWSPLDSAVPEGFRISSSTFTVSVSPFSTLSFTSCGRHAKGTLLYMHEGSLTTVETVMSGQLPDYDERYDQTGAAVTSSDSKEASHVKVVVEARHNSDELLRLCKIGTVQKDLEGGIYIETPEESARGTLAGASISFHITFELSVAVKALDTLRVTSNQFRILFDPSLSNLAIANLELSTSDGPIRLDLVRVGRAKIVNLNRLDPRKSSLTNHNDLVSGRIVASDDLVLDCSNGPISGTYTTTYPNAPLAIKTVNFDIRDVAVRSAGGIYVSNTNASITGYFFAKELLTIETQHGKVGDANSTFRGERGVRITTAAAGINGRFEVAKELTIKSSSMPIDAHVTILSRSAISEQASVLAAANIVDRDRPGLLAAKDAGRSSFEPPSFETAVRNGAGQSTSRGLETLTVLCETKDSHVMLDFQNHPREIKLTSEVKTTGGGLVKVTHPKEFVGSFSVATGALQQAVLDVKPDADSDSVVANKKAVSYKIKKRAEIIGTITYEDDSVKPRNSTKIVTSGSAELVVG</sequence>